<dbReference type="GO" id="GO:0032259">
    <property type="term" value="P:methylation"/>
    <property type="evidence" value="ECO:0007669"/>
    <property type="project" value="UniProtKB-KW"/>
</dbReference>
<dbReference type="GO" id="GO:0160105">
    <property type="term" value="F:tRNA (adenine(22)-N1)-methyltransferase activity"/>
    <property type="evidence" value="ECO:0007669"/>
    <property type="project" value="InterPro"/>
</dbReference>
<proteinExistence type="predicted"/>
<accession>D5AIE7</accession>
<protein>
    <submittedName>
        <fullName evidence="1">Predicted SAM-dependent methyltransferase</fullName>
    </submittedName>
</protein>
<evidence type="ECO:0000313" key="2">
    <source>
        <dbReference type="Proteomes" id="UP000002359"/>
    </source>
</evidence>
<dbReference type="Proteomes" id="UP000002359">
    <property type="component" value="Chromosome"/>
</dbReference>
<keyword evidence="1" id="KW-0808">Transferase</keyword>
<dbReference type="KEGG" id="ssw:SSGZ1_1155"/>
<organism evidence="1 2">
    <name type="scientific">Streptococcus suis (strain GZ1)</name>
    <dbReference type="NCBI Taxonomy" id="423211"/>
    <lineage>
        <taxon>Bacteria</taxon>
        <taxon>Bacillati</taxon>
        <taxon>Bacillota</taxon>
        <taxon>Bacilli</taxon>
        <taxon>Lactobacillales</taxon>
        <taxon>Streptococcaceae</taxon>
        <taxon>Streptococcus</taxon>
    </lineage>
</organism>
<dbReference type="HOGENOM" id="CLU_071037_0_0_9"/>
<reference evidence="1 2" key="1">
    <citation type="journal article" date="2009" name="J. Infect. Dis.">
        <title>Clinical, experimental, and genomic differences between intermediately pathogenic, highly pathogenic, and epidemic Streptococcus suis.</title>
        <authorList>
            <person name="Ye C."/>
            <person name="Zheng H."/>
            <person name="Zhang J."/>
            <person name="Jing H."/>
            <person name="Wang L."/>
            <person name="Xiong Y."/>
            <person name="Wang W."/>
            <person name="Zhou Z."/>
            <person name="Sun Q."/>
            <person name="Luo X."/>
            <person name="Du H."/>
            <person name="Gottschalk M."/>
            <person name="Xu J."/>
        </authorList>
    </citation>
    <scope>NUCLEOTIDE SEQUENCE [LARGE SCALE GENOMIC DNA]</scope>
    <source>
        <strain evidence="1 2">GZ1</strain>
    </source>
</reference>
<dbReference type="PATRIC" id="fig|423211.3.peg.1136"/>
<evidence type="ECO:0000313" key="1">
    <source>
        <dbReference type="EMBL" id="ADE31612.1"/>
    </source>
</evidence>
<dbReference type="SUPFAM" id="SSF53335">
    <property type="entry name" value="S-adenosyl-L-methionine-dependent methyltransferases"/>
    <property type="match status" value="1"/>
</dbReference>
<dbReference type="InterPro" id="IPR006901">
    <property type="entry name" value="TrmK"/>
</dbReference>
<dbReference type="EMBL" id="CP000837">
    <property type="protein sequence ID" value="ADE31612.1"/>
    <property type="molecule type" value="Genomic_DNA"/>
</dbReference>
<dbReference type="Gene3D" id="1.10.287.1890">
    <property type="match status" value="1"/>
</dbReference>
<sequence length="240" mass="27130">MTFLMQWISGKIDMETKLSKRLETVASFVPQGARLVDVGSDHAYLPLFLVEQGRIDFAIAGEVVQGPYQSALQNVEQAGQTEKILVRLANGLGAFEKSDQMTAVTIAGMGGRLIAEILEAGKEKLATIERLILQPNNREDDVRRWLEKNGFRLVAEKILEENGKLYEVLVAESGQMRLSEVERRFGPYLLEETSPVFVKKWRRELEKLSFALEQVPSERQGDRFAISQKIQQIQEVVHVS</sequence>
<dbReference type="PIRSF" id="PIRSF018637">
    <property type="entry name" value="TrmK"/>
    <property type="match status" value="1"/>
</dbReference>
<dbReference type="InterPro" id="IPR029063">
    <property type="entry name" value="SAM-dependent_MTases_sf"/>
</dbReference>
<dbReference type="PANTHER" id="PTHR38451">
    <property type="entry name" value="TRNA (ADENINE(22)-N(1))-METHYLTRANSFERASE"/>
    <property type="match status" value="1"/>
</dbReference>
<name>D5AIE7_STRGZ</name>
<keyword evidence="1" id="KW-0489">Methyltransferase</keyword>
<dbReference type="Gene3D" id="3.40.50.150">
    <property type="entry name" value="Vaccinia Virus protein VP39"/>
    <property type="match status" value="1"/>
</dbReference>
<dbReference type="Pfam" id="PF04816">
    <property type="entry name" value="TrmK"/>
    <property type="match status" value="1"/>
</dbReference>
<gene>
    <name evidence="1" type="ordered locus">SSGZ1_1155</name>
</gene>
<dbReference type="AlphaFoldDB" id="D5AIE7"/>
<dbReference type="PANTHER" id="PTHR38451:SF1">
    <property type="entry name" value="TRNA (ADENINE(22)-N(1))-METHYLTRANSFERASE"/>
    <property type="match status" value="1"/>
</dbReference>